<organism evidence="2 3">
    <name type="scientific">Amnibacterium setariae</name>
    <dbReference type="NCBI Taxonomy" id="2306585"/>
    <lineage>
        <taxon>Bacteria</taxon>
        <taxon>Bacillati</taxon>
        <taxon>Actinomycetota</taxon>
        <taxon>Actinomycetes</taxon>
        <taxon>Micrococcales</taxon>
        <taxon>Microbacteriaceae</taxon>
        <taxon>Amnibacterium</taxon>
    </lineage>
</organism>
<evidence type="ECO:0008006" key="4">
    <source>
        <dbReference type="Google" id="ProtNLM"/>
    </source>
</evidence>
<dbReference type="RefSeq" id="WP_119480832.1">
    <property type="nucleotide sequence ID" value="NZ_QXTG01000001.1"/>
</dbReference>
<proteinExistence type="predicted"/>
<feature type="region of interest" description="Disordered" evidence="1">
    <location>
        <begin position="133"/>
        <end position="197"/>
    </location>
</feature>
<feature type="compositionally biased region" description="Pro residues" evidence="1">
    <location>
        <begin position="159"/>
        <end position="169"/>
    </location>
</feature>
<evidence type="ECO:0000313" key="2">
    <source>
        <dbReference type="EMBL" id="RIX30471.1"/>
    </source>
</evidence>
<keyword evidence="3" id="KW-1185">Reference proteome</keyword>
<protein>
    <recommendedName>
        <fullName evidence="4">Asp23/Gls24 family envelope stress response protein</fullName>
    </recommendedName>
</protein>
<dbReference type="Proteomes" id="UP000265742">
    <property type="component" value="Unassembled WGS sequence"/>
</dbReference>
<gene>
    <name evidence="2" type="ORF">D1781_03315</name>
</gene>
<evidence type="ECO:0000256" key="1">
    <source>
        <dbReference type="SAM" id="MobiDB-lite"/>
    </source>
</evidence>
<accession>A0A3A1U1S9</accession>
<reference evidence="3" key="1">
    <citation type="submission" date="2018-09" db="EMBL/GenBank/DDBJ databases">
        <authorList>
            <person name="Kim I."/>
        </authorList>
    </citation>
    <scope>NUCLEOTIDE SEQUENCE [LARGE SCALE GENOMIC DNA]</scope>
    <source>
        <strain evidence="3">DD4a</strain>
    </source>
</reference>
<comment type="caution">
    <text evidence="2">The sequence shown here is derived from an EMBL/GenBank/DDBJ whole genome shotgun (WGS) entry which is preliminary data.</text>
</comment>
<sequence>MSTTSPASPSTERTTAQRVADAALGVDGVHRVGTPVGRAVDRVRSAASAPGAETVSGVRITRFPQAPAARVVVVAEYPVDVVALADRVRSRVAAELDPGTRVDVVVADVHGPYDRDDRVDEVVGDAADRTAEAAAVEGDRVGAAAAETARQLESAAEPAPRPAAEPAPRPAAEAEPAPVRADGTGADDVLPEGSGRP</sequence>
<evidence type="ECO:0000313" key="3">
    <source>
        <dbReference type="Proteomes" id="UP000265742"/>
    </source>
</evidence>
<dbReference type="AlphaFoldDB" id="A0A3A1U1S9"/>
<name>A0A3A1U1S9_9MICO</name>
<dbReference type="EMBL" id="QXTG01000001">
    <property type="protein sequence ID" value="RIX30471.1"/>
    <property type="molecule type" value="Genomic_DNA"/>
</dbReference>